<reference evidence="2" key="1">
    <citation type="submission" date="2018-11" db="EMBL/GenBank/DDBJ databases">
        <authorList>
            <consortium name="Pathogen Informatics"/>
        </authorList>
    </citation>
    <scope>NUCLEOTIDE SEQUENCE</scope>
</reference>
<accession>A0A448WGN7</accession>
<dbReference type="AlphaFoldDB" id="A0A448WGN7"/>
<evidence type="ECO:0000313" key="2">
    <source>
        <dbReference type="EMBL" id="VEL11271.1"/>
    </source>
</evidence>
<feature type="compositionally biased region" description="Low complexity" evidence="1">
    <location>
        <begin position="29"/>
        <end position="42"/>
    </location>
</feature>
<evidence type="ECO:0000256" key="1">
    <source>
        <dbReference type="SAM" id="MobiDB-lite"/>
    </source>
</evidence>
<feature type="region of interest" description="Disordered" evidence="1">
    <location>
        <begin position="23"/>
        <end position="42"/>
    </location>
</feature>
<dbReference type="EMBL" id="CAAALY010011325">
    <property type="protein sequence ID" value="VEL11271.1"/>
    <property type="molecule type" value="Genomic_DNA"/>
</dbReference>
<protein>
    <submittedName>
        <fullName evidence="2">Uncharacterized protein</fullName>
    </submittedName>
</protein>
<gene>
    <name evidence="2" type="ORF">PXEA_LOCUS4711</name>
</gene>
<proteinExistence type="predicted"/>
<name>A0A448WGN7_9PLAT</name>
<evidence type="ECO:0000313" key="3">
    <source>
        <dbReference type="Proteomes" id="UP000784294"/>
    </source>
</evidence>
<sequence>MEAELQRRRAEVTLRKEQRRLNYIDSVHNPTPSSSGSSSNIPTIIASTSSNLFDRRRVLTTKPSTSTAFPPPATFTSISSVNTTCIGPVQPSITLSTEKNAAPGLLVSRQPSLSAPVPPKSLPKNSTSGTSSIPIVSISKSRGVWHLKTTMCSSKIF</sequence>
<organism evidence="2 3">
    <name type="scientific">Protopolystoma xenopodis</name>
    <dbReference type="NCBI Taxonomy" id="117903"/>
    <lineage>
        <taxon>Eukaryota</taxon>
        <taxon>Metazoa</taxon>
        <taxon>Spiralia</taxon>
        <taxon>Lophotrochozoa</taxon>
        <taxon>Platyhelminthes</taxon>
        <taxon>Monogenea</taxon>
        <taxon>Polyopisthocotylea</taxon>
        <taxon>Polystomatidea</taxon>
        <taxon>Polystomatidae</taxon>
        <taxon>Protopolystoma</taxon>
    </lineage>
</organism>
<comment type="caution">
    <text evidence="2">The sequence shown here is derived from an EMBL/GenBank/DDBJ whole genome shotgun (WGS) entry which is preliminary data.</text>
</comment>
<dbReference type="Proteomes" id="UP000784294">
    <property type="component" value="Unassembled WGS sequence"/>
</dbReference>
<feature type="region of interest" description="Disordered" evidence="1">
    <location>
        <begin position="109"/>
        <end position="133"/>
    </location>
</feature>
<keyword evidence="3" id="KW-1185">Reference proteome</keyword>
<feature type="compositionally biased region" description="Polar residues" evidence="1">
    <location>
        <begin position="123"/>
        <end position="133"/>
    </location>
</feature>